<comment type="caution">
    <text evidence="1">The sequence shown here is derived from an EMBL/GenBank/DDBJ whole genome shotgun (WGS) entry which is preliminary data.</text>
</comment>
<dbReference type="EMBL" id="LAZR01011013">
    <property type="protein sequence ID" value="KKM63878.1"/>
    <property type="molecule type" value="Genomic_DNA"/>
</dbReference>
<reference evidence="1" key="1">
    <citation type="journal article" date="2015" name="Nature">
        <title>Complex archaea that bridge the gap between prokaryotes and eukaryotes.</title>
        <authorList>
            <person name="Spang A."/>
            <person name="Saw J.H."/>
            <person name="Jorgensen S.L."/>
            <person name="Zaremba-Niedzwiedzka K."/>
            <person name="Martijn J."/>
            <person name="Lind A.E."/>
            <person name="van Eijk R."/>
            <person name="Schleper C."/>
            <person name="Guy L."/>
            <person name="Ettema T.J."/>
        </authorList>
    </citation>
    <scope>NUCLEOTIDE SEQUENCE</scope>
</reference>
<evidence type="ECO:0000313" key="1">
    <source>
        <dbReference type="EMBL" id="KKM63878.1"/>
    </source>
</evidence>
<organism evidence="1">
    <name type="scientific">marine sediment metagenome</name>
    <dbReference type="NCBI Taxonomy" id="412755"/>
    <lineage>
        <taxon>unclassified sequences</taxon>
        <taxon>metagenomes</taxon>
        <taxon>ecological metagenomes</taxon>
    </lineage>
</organism>
<dbReference type="AlphaFoldDB" id="A0A0F9J2U7"/>
<proteinExistence type="predicted"/>
<protein>
    <recommendedName>
        <fullName evidence="2">4Fe-4S ferredoxin-type domain-containing protein</fullName>
    </recommendedName>
</protein>
<name>A0A0F9J2U7_9ZZZZ</name>
<gene>
    <name evidence="1" type="ORF">LCGC14_1507100</name>
</gene>
<feature type="non-terminal residue" evidence="1">
    <location>
        <position position="1"/>
    </location>
</feature>
<sequence length="280" mass="31644">IYRKLAERLDEIPNGYPRTESGVELKLLAKLFSPLQASMATSMSLEPQSITQLAGMNSLEEPEAKSMLLGMVKKGLIEMKREPGVGFVFNLIPFIVGFYERQNAKIDKEFAELFEIYYRESFHKTMIIDPSVHRVIPIEKTIPVNIDVMPYEKASTYLDDAASYGVLNRICRVQQKLVGKGCDHPVENCLVFSKRPGAFDRNDDIRALSKNEALEILEEANREGLVHSTNNAQEDVWYICNCCTCSCGVLRGIAEYGSFTLTMRKTLVKIAVEPAHRKRV</sequence>
<accession>A0A0F9J2U7</accession>
<evidence type="ECO:0008006" key="2">
    <source>
        <dbReference type="Google" id="ProtNLM"/>
    </source>
</evidence>